<reference evidence="3" key="1">
    <citation type="submission" date="2022-11" db="UniProtKB">
        <authorList>
            <consortium name="WormBaseParasite"/>
        </authorList>
    </citation>
    <scope>IDENTIFICATION</scope>
</reference>
<feature type="chain" id="PRO_5037321379" evidence="1">
    <location>
        <begin position="16"/>
        <end position="174"/>
    </location>
</feature>
<evidence type="ECO:0000256" key="1">
    <source>
        <dbReference type="SAM" id="SignalP"/>
    </source>
</evidence>
<dbReference type="Proteomes" id="UP000887565">
    <property type="component" value="Unplaced"/>
</dbReference>
<keyword evidence="2" id="KW-1185">Reference proteome</keyword>
<dbReference type="AlphaFoldDB" id="A0A915IDR9"/>
<feature type="signal peptide" evidence="1">
    <location>
        <begin position="1"/>
        <end position="15"/>
    </location>
</feature>
<sequence length="174" mass="19893">MLLVLVSIIFVAVNGMPPSPEINATIDEMDFDENSTIAKMLTKRSDKHYCSYRKSRLYAYEVDFATMNSQFVGWENIVFIFYRLKYRGFDLVTYVRGLNGPKDNHPRYGCETSGPIGSVQGCPDCNMVCIHFDPHNKERSPNSRYKMAFDKHQRVIEPNDLTVLPCNVPAKAVL</sequence>
<dbReference type="WBParaSite" id="nRc.2.0.1.t12344-RA">
    <property type="protein sequence ID" value="nRc.2.0.1.t12344-RA"/>
    <property type="gene ID" value="nRc.2.0.1.g12344"/>
</dbReference>
<keyword evidence="1" id="KW-0732">Signal</keyword>
<organism evidence="2 3">
    <name type="scientific">Romanomermis culicivorax</name>
    <name type="common">Nematode worm</name>
    <dbReference type="NCBI Taxonomy" id="13658"/>
    <lineage>
        <taxon>Eukaryota</taxon>
        <taxon>Metazoa</taxon>
        <taxon>Ecdysozoa</taxon>
        <taxon>Nematoda</taxon>
        <taxon>Enoplea</taxon>
        <taxon>Dorylaimia</taxon>
        <taxon>Mermithida</taxon>
        <taxon>Mermithoidea</taxon>
        <taxon>Mermithidae</taxon>
        <taxon>Romanomermis</taxon>
    </lineage>
</organism>
<proteinExistence type="predicted"/>
<name>A0A915IDR9_ROMCU</name>
<evidence type="ECO:0000313" key="2">
    <source>
        <dbReference type="Proteomes" id="UP000887565"/>
    </source>
</evidence>
<protein>
    <submittedName>
        <fullName evidence="3">Uncharacterized protein</fullName>
    </submittedName>
</protein>
<accession>A0A915IDR9</accession>
<evidence type="ECO:0000313" key="3">
    <source>
        <dbReference type="WBParaSite" id="nRc.2.0.1.t12344-RA"/>
    </source>
</evidence>